<evidence type="ECO:0000259" key="3">
    <source>
        <dbReference type="Pfam" id="PF00350"/>
    </source>
</evidence>
<gene>
    <name evidence="4" type="ORF">FCALED_LOCUS46</name>
</gene>
<keyword evidence="1" id="KW-0175">Coiled coil</keyword>
<name>A0A9N8YJ90_9GLOM</name>
<dbReference type="PANTHER" id="PTHR36681">
    <property type="entry name" value="NUCLEAR GTPASE, GERMINAL CENTER-ASSOCIATED, TANDEM DUPLICATE 3"/>
    <property type="match status" value="1"/>
</dbReference>
<feature type="compositionally biased region" description="Low complexity" evidence="2">
    <location>
        <begin position="257"/>
        <end position="268"/>
    </location>
</feature>
<dbReference type="Gene3D" id="3.40.50.300">
    <property type="entry name" value="P-loop containing nucleotide triphosphate hydrolases"/>
    <property type="match status" value="1"/>
</dbReference>
<dbReference type="Proteomes" id="UP000789570">
    <property type="component" value="Unassembled WGS sequence"/>
</dbReference>
<dbReference type="CDD" id="cd00882">
    <property type="entry name" value="Ras_like_GTPase"/>
    <property type="match status" value="1"/>
</dbReference>
<feature type="region of interest" description="Disordered" evidence="2">
    <location>
        <begin position="248"/>
        <end position="268"/>
    </location>
</feature>
<evidence type="ECO:0000313" key="4">
    <source>
        <dbReference type="EMBL" id="CAG8435872.1"/>
    </source>
</evidence>
<dbReference type="InterPro" id="IPR045063">
    <property type="entry name" value="Dynamin_N"/>
</dbReference>
<dbReference type="PANTHER" id="PTHR36681:SF3">
    <property type="entry name" value="NUCLEAR GTPASE, GERMINAL CENTER-ASSOCIATED, TANDEM DUPLICATE 3"/>
    <property type="match status" value="1"/>
</dbReference>
<keyword evidence="5" id="KW-1185">Reference proteome</keyword>
<protein>
    <submittedName>
        <fullName evidence="4">676_t:CDS:1</fullName>
    </submittedName>
</protein>
<feature type="domain" description="Dynamin N-terminal" evidence="3">
    <location>
        <begin position="93"/>
        <end position="350"/>
    </location>
</feature>
<sequence>MTVDNTIVESSSTNAQTLTELSNVTSKYYQKNLINYLRECLNSLSDAIENYSIFRDTRTKEFRKEIERVRNKLKPNREVEGSSDRNDLLDLNVCLIGNTGSGKSSLINALLNHQVMPTAGSGEACTSFLWRISNNSEFTAKIFYKRFEEYQSEVKQAFELLSEEEDIDSQSLSKKNESEKLLETLFGPGMSYVVTDDNNKEIVFGPNKITKEMAMADNSIRELLKNPIHETTPKRDVKELIKTLKKFLPPKEGHGKSSSSASRSNYSNGSSSVPHWPFIKEIHIQGPFEVLRNGVVLIDVPGNCDINENRSQTAKSVLDITDHIWIISNINRAISEESTANILSESLRDQLKMTGKYLSRTFICTHSDIITLDDSDDEIDERSNELNVEREKLEDDVQLIKEEIEELKEEEDTNFALTREKINKLEKELEEKDHRLTKIQNDLAHISRQSAVSAVKCRNEKIKQHILKFELQSQQFMKDCTNTCDLQVFTVSSAEYMKLNRTMRDDGRGRILNEEDTEIPNLINHLKEISKINISNKINNIIKNIKSLIESMLRYTNDNILLDTMDKRQQAKNKFSDERYRLIFEYRKIVGNIMKKFSDEIDKYVFKKIDDVGRIEAENKCITTISRHGRHLHHAIWKATVKRDGYYIDSNGLPHNFNADLIHPIIKSVTNNWFIVFSEMPKNLVEQLDTQVNEEITRFFEAIDKTILTISPDKKKYIEKFQLEIKDNRELQMNNIKEKILDNISQ</sequence>
<evidence type="ECO:0000256" key="1">
    <source>
        <dbReference type="SAM" id="Coils"/>
    </source>
</evidence>
<feature type="coiled-coil region" evidence="1">
    <location>
        <begin position="376"/>
        <end position="449"/>
    </location>
</feature>
<dbReference type="InterPro" id="IPR027417">
    <property type="entry name" value="P-loop_NTPase"/>
</dbReference>
<comment type="caution">
    <text evidence="4">The sequence shown here is derived from an EMBL/GenBank/DDBJ whole genome shotgun (WGS) entry which is preliminary data.</text>
</comment>
<dbReference type="OrthoDB" id="3598281at2759"/>
<accession>A0A9N8YJ90</accession>
<dbReference type="Pfam" id="PF00350">
    <property type="entry name" value="Dynamin_N"/>
    <property type="match status" value="1"/>
</dbReference>
<dbReference type="EMBL" id="CAJVPQ010000003">
    <property type="protein sequence ID" value="CAG8435872.1"/>
    <property type="molecule type" value="Genomic_DNA"/>
</dbReference>
<evidence type="ECO:0000313" key="5">
    <source>
        <dbReference type="Proteomes" id="UP000789570"/>
    </source>
</evidence>
<reference evidence="4" key="1">
    <citation type="submission" date="2021-06" db="EMBL/GenBank/DDBJ databases">
        <authorList>
            <person name="Kallberg Y."/>
            <person name="Tangrot J."/>
            <person name="Rosling A."/>
        </authorList>
    </citation>
    <scope>NUCLEOTIDE SEQUENCE</scope>
    <source>
        <strain evidence="4">UK204</strain>
    </source>
</reference>
<organism evidence="4 5">
    <name type="scientific">Funneliformis caledonium</name>
    <dbReference type="NCBI Taxonomy" id="1117310"/>
    <lineage>
        <taxon>Eukaryota</taxon>
        <taxon>Fungi</taxon>
        <taxon>Fungi incertae sedis</taxon>
        <taxon>Mucoromycota</taxon>
        <taxon>Glomeromycotina</taxon>
        <taxon>Glomeromycetes</taxon>
        <taxon>Glomerales</taxon>
        <taxon>Glomeraceae</taxon>
        <taxon>Funneliformis</taxon>
    </lineage>
</organism>
<proteinExistence type="predicted"/>
<dbReference type="AlphaFoldDB" id="A0A9N8YJ90"/>
<evidence type="ECO:0000256" key="2">
    <source>
        <dbReference type="SAM" id="MobiDB-lite"/>
    </source>
</evidence>
<dbReference type="SUPFAM" id="SSF52540">
    <property type="entry name" value="P-loop containing nucleoside triphosphate hydrolases"/>
    <property type="match status" value="1"/>
</dbReference>